<name>A0A4D6MTD1_VIGUN</name>
<organism evidence="1 2">
    <name type="scientific">Vigna unguiculata</name>
    <name type="common">Cowpea</name>
    <dbReference type="NCBI Taxonomy" id="3917"/>
    <lineage>
        <taxon>Eukaryota</taxon>
        <taxon>Viridiplantae</taxon>
        <taxon>Streptophyta</taxon>
        <taxon>Embryophyta</taxon>
        <taxon>Tracheophyta</taxon>
        <taxon>Spermatophyta</taxon>
        <taxon>Magnoliopsida</taxon>
        <taxon>eudicotyledons</taxon>
        <taxon>Gunneridae</taxon>
        <taxon>Pentapetalae</taxon>
        <taxon>rosids</taxon>
        <taxon>fabids</taxon>
        <taxon>Fabales</taxon>
        <taxon>Fabaceae</taxon>
        <taxon>Papilionoideae</taxon>
        <taxon>50 kb inversion clade</taxon>
        <taxon>NPAAA clade</taxon>
        <taxon>indigoferoid/millettioid clade</taxon>
        <taxon>Phaseoleae</taxon>
        <taxon>Vigna</taxon>
    </lineage>
</organism>
<evidence type="ECO:0000313" key="2">
    <source>
        <dbReference type="Proteomes" id="UP000501690"/>
    </source>
</evidence>
<proteinExistence type="predicted"/>
<evidence type="ECO:0000313" key="1">
    <source>
        <dbReference type="EMBL" id="QCE03882.1"/>
    </source>
</evidence>
<dbReference type="AlphaFoldDB" id="A0A4D6MTD1"/>
<protein>
    <submittedName>
        <fullName evidence="1">Uncharacterized protein</fullName>
    </submittedName>
</protein>
<sequence>MATVDLQPKCSTSSFTREPPWQHHLLRNDTSIVTSSVFIIFNQHKSAAESTTFVNTIGHHHRSHIHPEFSVLVRTCDTHCAARHQRSHWSNQICTGNALSLQLTLRHHAPVRI</sequence>
<gene>
    <name evidence="1" type="ORF">DEO72_LG8g1911</name>
</gene>
<dbReference type="Proteomes" id="UP000501690">
    <property type="component" value="Linkage Group LG8"/>
</dbReference>
<dbReference type="EMBL" id="CP039352">
    <property type="protein sequence ID" value="QCE03882.1"/>
    <property type="molecule type" value="Genomic_DNA"/>
</dbReference>
<accession>A0A4D6MTD1</accession>
<keyword evidence="2" id="KW-1185">Reference proteome</keyword>
<reference evidence="1 2" key="1">
    <citation type="submission" date="2019-04" db="EMBL/GenBank/DDBJ databases">
        <title>An improved genome assembly and genetic linkage map for asparagus bean, Vigna unguiculata ssp. sesquipedialis.</title>
        <authorList>
            <person name="Xia Q."/>
            <person name="Zhang R."/>
            <person name="Dong Y."/>
        </authorList>
    </citation>
    <scope>NUCLEOTIDE SEQUENCE [LARGE SCALE GENOMIC DNA]</scope>
    <source>
        <tissue evidence="1">Leaf</tissue>
    </source>
</reference>